<dbReference type="GO" id="GO:0005886">
    <property type="term" value="C:plasma membrane"/>
    <property type="evidence" value="ECO:0007669"/>
    <property type="project" value="TreeGrafter"/>
</dbReference>
<evidence type="ECO:0000256" key="7">
    <source>
        <dbReference type="ARBA" id="ARBA00022989"/>
    </source>
</evidence>
<sequence length="726" mass="83550">MELVIIVVHALFMLFCTCHQDHFEISTINKKVKCSFNHNKLTVDCTGKNLTRIPTFRKSIKTLILRKNQIQDIPNGIFSSHGALEVLDLSHNSLTNLRSGSFKGLVNLLRLNLNSNKLGKHNVTLPKSCFKYLKKLRHLSLKKNSFTKFPDISSIRSLQVLNATFINGMTFYQQSASLKNLAYLDLSGPSSCKPKALNKDTFSALTRLLYLDVSNNDLRNIMKGTFLQMKYLQYLDISYNPRLGLLGVENVTHDLPRTSIRVFKFQKIVLTFSMNQMLMINQIKPLNETKIREIYADSNRIQLVEFGAISYLPNTIEKISIGENWLSYGAYIFELQKLSTKIINASFLSWSHDPREEDTGWCVSGENSMEIDKTFNTCMSDHGTPVSGITKRISPLKLDYFKTINLPKNLKELYYTSCKLQFEIPKLNFSNNKLEKVDFSSNIFYSLKGPLVNLKHLNCLDLSNNFCSNISTVFFSGTPNIKTLMLQNNLLGFILPKDKEGKIFNHLVHLETIDLSENKISVIPRLLFGSQVNIRNVHLASNLIERLHFQIEHMISMEAEIPDYFMTKFKRKRGSNLLDLSYDFDAFVSENAEEDQHFVHETFLTNIEEGAELGVCLHKRDFLVGNEIAANITDAIHRSRKTVCIISHHFLNSYWCMFEFNMARMESIYSRDGENIVYLIFLEQIPTKTLPLILLELVQSQSYIEFPNDEYGDTIFWENLKKYSSI</sequence>
<keyword evidence="8" id="KW-0472">Membrane</keyword>
<dbReference type="Pfam" id="PF13855">
    <property type="entry name" value="LRR_8"/>
    <property type="match status" value="2"/>
</dbReference>
<dbReference type="Gene3D" id="3.40.50.10140">
    <property type="entry name" value="Toll/interleukin-1 receptor homology (TIR) domain"/>
    <property type="match status" value="1"/>
</dbReference>
<evidence type="ECO:0000259" key="12">
    <source>
        <dbReference type="PROSITE" id="PS50104"/>
    </source>
</evidence>
<evidence type="ECO:0000256" key="3">
    <source>
        <dbReference type="ARBA" id="ARBA00022614"/>
    </source>
</evidence>
<dbReference type="SUPFAM" id="SSF52200">
    <property type="entry name" value="Toll/Interleukin receptor TIR domain"/>
    <property type="match status" value="1"/>
</dbReference>
<dbReference type="EMBL" id="CACVKT020009043">
    <property type="protein sequence ID" value="CAC5419593.1"/>
    <property type="molecule type" value="Genomic_DNA"/>
</dbReference>
<dbReference type="SMART" id="SM00369">
    <property type="entry name" value="LRR_TYP"/>
    <property type="match status" value="7"/>
</dbReference>
<keyword evidence="7" id="KW-1133">Transmembrane helix</keyword>
<gene>
    <name evidence="13" type="ORF">MCOR_51911</name>
</gene>
<protein>
    <recommendedName>
        <fullName evidence="12">TIR domain-containing protein</fullName>
    </recommendedName>
</protein>
<evidence type="ECO:0000313" key="14">
    <source>
        <dbReference type="Proteomes" id="UP000507470"/>
    </source>
</evidence>
<dbReference type="InterPro" id="IPR000157">
    <property type="entry name" value="TIR_dom"/>
</dbReference>
<dbReference type="InterPro" id="IPR001611">
    <property type="entry name" value="Leu-rich_rpt"/>
</dbReference>
<keyword evidence="9" id="KW-0675">Receptor</keyword>
<evidence type="ECO:0000256" key="5">
    <source>
        <dbReference type="ARBA" id="ARBA00022729"/>
    </source>
</evidence>
<dbReference type="PRINTS" id="PR00019">
    <property type="entry name" value="LEURICHRPT"/>
</dbReference>
<dbReference type="InterPro" id="IPR035897">
    <property type="entry name" value="Toll_tir_struct_dom_sf"/>
</dbReference>
<feature type="signal peptide" evidence="11">
    <location>
        <begin position="1"/>
        <end position="20"/>
    </location>
</feature>
<evidence type="ECO:0000256" key="10">
    <source>
        <dbReference type="ARBA" id="ARBA00023180"/>
    </source>
</evidence>
<comment type="similarity">
    <text evidence="2">Belongs to the Toll-like receptor family.</text>
</comment>
<dbReference type="AlphaFoldDB" id="A0A6J8EHZ6"/>
<dbReference type="PANTHER" id="PTHR24365:SF541">
    <property type="entry name" value="PROTEIN TOLL-RELATED"/>
    <property type="match status" value="1"/>
</dbReference>
<evidence type="ECO:0000256" key="9">
    <source>
        <dbReference type="ARBA" id="ARBA00023170"/>
    </source>
</evidence>
<feature type="chain" id="PRO_5026946234" description="TIR domain-containing protein" evidence="11">
    <location>
        <begin position="21"/>
        <end position="726"/>
    </location>
</feature>
<dbReference type="SMART" id="SM00255">
    <property type="entry name" value="TIR"/>
    <property type="match status" value="1"/>
</dbReference>
<dbReference type="GO" id="GO:0004888">
    <property type="term" value="F:transmembrane signaling receptor activity"/>
    <property type="evidence" value="ECO:0007669"/>
    <property type="project" value="InterPro"/>
</dbReference>
<accession>A0A6J8EHZ6</accession>
<proteinExistence type="inferred from homology"/>
<keyword evidence="10" id="KW-0325">Glycoprotein</keyword>
<dbReference type="Gene3D" id="3.80.10.10">
    <property type="entry name" value="Ribonuclease Inhibitor"/>
    <property type="match status" value="3"/>
</dbReference>
<evidence type="ECO:0000256" key="6">
    <source>
        <dbReference type="ARBA" id="ARBA00022737"/>
    </source>
</evidence>
<feature type="domain" description="TIR" evidence="12">
    <location>
        <begin position="582"/>
        <end position="724"/>
    </location>
</feature>
<dbReference type="InterPro" id="IPR003591">
    <property type="entry name" value="Leu-rich_rpt_typical-subtyp"/>
</dbReference>
<dbReference type="PANTHER" id="PTHR24365">
    <property type="entry name" value="TOLL-LIKE RECEPTOR"/>
    <property type="match status" value="1"/>
</dbReference>
<dbReference type="InterPro" id="IPR032675">
    <property type="entry name" value="LRR_dom_sf"/>
</dbReference>
<dbReference type="GO" id="GO:0006955">
    <property type="term" value="P:immune response"/>
    <property type="evidence" value="ECO:0007669"/>
    <property type="project" value="InterPro"/>
</dbReference>
<dbReference type="Pfam" id="PF01582">
    <property type="entry name" value="TIR"/>
    <property type="match status" value="1"/>
</dbReference>
<dbReference type="OrthoDB" id="1526598at2759"/>
<name>A0A6J8EHZ6_MYTCO</name>
<evidence type="ECO:0000256" key="8">
    <source>
        <dbReference type="ARBA" id="ARBA00023136"/>
    </source>
</evidence>
<evidence type="ECO:0000256" key="4">
    <source>
        <dbReference type="ARBA" id="ARBA00022692"/>
    </source>
</evidence>
<dbReference type="Proteomes" id="UP000507470">
    <property type="component" value="Unassembled WGS sequence"/>
</dbReference>
<evidence type="ECO:0000256" key="2">
    <source>
        <dbReference type="ARBA" id="ARBA00009634"/>
    </source>
</evidence>
<reference evidence="13 14" key="1">
    <citation type="submission" date="2020-06" db="EMBL/GenBank/DDBJ databases">
        <authorList>
            <person name="Li R."/>
            <person name="Bekaert M."/>
        </authorList>
    </citation>
    <scope>NUCLEOTIDE SEQUENCE [LARGE SCALE GENOMIC DNA]</scope>
    <source>
        <strain evidence="14">wild</strain>
    </source>
</reference>
<comment type="subcellular location">
    <subcellularLocation>
        <location evidence="1">Membrane</location>
        <topology evidence="1">Single-pass type I membrane protein</topology>
    </subcellularLocation>
</comment>
<keyword evidence="14" id="KW-1185">Reference proteome</keyword>
<keyword evidence="4" id="KW-0812">Transmembrane</keyword>
<dbReference type="SUPFAM" id="SSF52058">
    <property type="entry name" value="L domain-like"/>
    <property type="match status" value="2"/>
</dbReference>
<dbReference type="InterPro" id="IPR017241">
    <property type="entry name" value="Toll-like_receptor"/>
</dbReference>
<keyword evidence="6" id="KW-0677">Repeat</keyword>
<organism evidence="13 14">
    <name type="scientific">Mytilus coruscus</name>
    <name type="common">Sea mussel</name>
    <dbReference type="NCBI Taxonomy" id="42192"/>
    <lineage>
        <taxon>Eukaryota</taxon>
        <taxon>Metazoa</taxon>
        <taxon>Spiralia</taxon>
        <taxon>Lophotrochozoa</taxon>
        <taxon>Mollusca</taxon>
        <taxon>Bivalvia</taxon>
        <taxon>Autobranchia</taxon>
        <taxon>Pteriomorphia</taxon>
        <taxon>Mytilida</taxon>
        <taxon>Mytiloidea</taxon>
        <taxon>Mytilidae</taxon>
        <taxon>Mytilinae</taxon>
        <taxon>Mytilus</taxon>
    </lineage>
</organism>
<dbReference type="GO" id="GO:0002224">
    <property type="term" value="P:toll-like receptor signaling pathway"/>
    <property type="evidence" value="ECO:0007669"/>
    <property type="project" value="InterPro"/>
</dbReference>
<evidence type="ECO:0000256" key="11">
    <source>
        <dbReference type="SAM" id="SignalP"/>
    </source>
</evidence>
<dbReference type="PIRSF" id="PIRSF037595">
    <property type="entry name" value="Toll-like_receptor"/>
    <property type="match status" value="1"/>
</dbReference>
<evidence type="ECO:0000256" key="1">
    <source>
        <dbReference type="ARBA" id="ARBA00004479"/>
    </source>
</evidence>
<dbReference type="PROSITE" id="PS51450">
    <property type="entry name" value="LRR"/>
    <property type="match status" value="3"/>
</dbReference>
<evidence type="ECO:0000313" key="13">
    <source>
        <dbReference type="EMBL" id="CAC5419593.1"/>
    </source>
</evidence>
<keyword evidence="5 11" id="KW-0732">Signal</keyword>
<keyword evidence="3" id="KW-0433">Leucine-rich repeat</keyword>
<dbReference type="PROSITE" id="PS50104">
    <property type="entry name" value="TIR"/>
    <property type="match status" value="1"/>
</dbReference>